<dbReference type="EMBL" id="BPLR01002655">
    <property type="protein sequence ID" value="GIX76254.1"/>
    <property type="molecule type" value="Genomic_DNA"/>
</dbReference>
<proteinExistence type="predicted"/>
<evidence type="ECO:0000313" key="2">
    <source>
        <dbReference type="EMBL" id="GIX76254.1"/>
    </source>
</evidence>
<sequence>MRIKTSTDKMRLGEEQEQSESSGKAPELSKGNKGIAMLIEGLIYHHDKVFDETINQLALLIYQLVLLIPDSWGKLHTSWSLPVGIFLYHPTYSCKVKMPDESVSISAYSKQISTDTEI</sequence>
<evidence type="ECO:0000313" key="3">
    <source>
        <dbReference type="Proteomes" id="UP001054945"/>
    </source>
</evidence>
<organism evidence="2 3">
    <name type="scientific">Caerostris extrusa</name>
    <name type="common">Bark spider</name>
    <name type="synonym">Caerostris bankana</name>
    <dbReference type="NCBI Taxonomy" id="172846"/>
    <lineage>
        <taxon>Eukaryota</taxon>
        <taxon>Metazoa</taxon>
        <taxon>Ecdysozoa</taxon>
        <taxon>Arthropoda</taxon>
        <taxon>Chelicerata</taxon>
        <taxon>Arachnida</taxon>
        <taxon>Araneae</taxon>
        <taxon>Araneomorphae</taxon>
        <taxon>Entelegynae</taxon>
        <taxon>Araneoidea</taxon>
        <taxon>Araneidae</taxon>
        <taxon>Caerostris</taxon>
    </lineage>
</organism>
<name>A0AAV4MV17_CAEEX</name>
<accession>A0AAV4MV17</accession>
<protein>
    <submittedName>
        <fullName evidence="2">Uncharacterized protein</fullName>
    </submittedName>
</protein>
<dbReference type="AlphaFoldDB" id="A0AAV4MV17"/>
<feature type="compositionally biased region" description="Basic and acidic residues" evidence="1">
    <location>
        <begin position="1"/>
        <end position="14"/>
    </location>
</feature>
<evidence type="ECO:0000256" key="1">
    <source>
        <dbReference type="SAM" id="MobiDB-lite"/>
    </source>
</evidence>
<reference evidence="2 3" key="1">
    <citation type="submission" date="2021-06" db="EMBL/GenBank/DDBJ databases">
        <title>Caerostris extrusa draft genome.</title>
        <authorList>
            <person name="Kono N."/>
            <person name="Arakawa K."/>
        </authorList>
    </citation>
    <scope>NUCLEOTIDE SEQUENCE [LARGE SCALE GENOMIC DNA]</scope>
</reference>
<gene>
    <name evidence="2" type="ORF">CEXT_641001</name>
</gene>
<keyword evidence="3" id="KW-1185">Reference proteome</keyword>
<dbReference type="Proteomes" id="UP001054945">
    <property type="component" value="Unassembled WGS sequence"/>
</dbReference>
<feature type="region of interest" description="Disordered" evidence="1">
    <location>
        <begin position="1"/>
        <end position="29"/>
    </location>
</feature>
<comment type="caution">
    <text evidence="2">The sequence shown here is derived from an EMBL/GenBank/DDBJ whole genome shotgun (WGS) entry which is preliminary data.</text>
</comment>